<gene>
    <name evidence="1" type="ORF">Patl1_04084</name>
</gene>
<accession>A0ACC1BPZ8</accession>
<evidence type="ECO:0000313" key="1">
    <source>
        <dbReference type="EMBL" id="KAJ0101085.1"/>
    </source>
</evidence>
<evidence type="ECO:0000313" key="2">
    <source>
        <dbReference type="Proteomes" id="UP001164250"/>
    </source>
</evidence>
<sequence length="54" mass="5896">MAFSKTLLLLGLAFAVLLLISSEMSARELHEINQTQNSSGTDVEESSNNGGWQR</sequence>
<comment type="caution">
    <text evidence="1">The sequence shown here is derived from an EMBL/GenBank/DDBJ whole genome shotgun (WGS) entry which is preliminary data.</text>
</comment>
<organism evidence="1 2">
    <name type="scientific">Pistacia atlantica</name>
    <dbReference type="NCBI Taxonomy" id="434234"/>
    <lineage>
        <taxon>Eukaryota</taxon>
        <taxon>Viridiplantae</taxon>
        <taxon>Streptophyta</taxon>
        <taxon>Embryophyta</taxon>
        <taxon>Tracheophyta</taxon>
        <taxon>Spermatophyta</taxon>
        <taxon>Magnoliopsida</taxon>
        <taxon>eudicotyledons</taxon>
        <taxon>Gunneridae</taxon>
        <taxon>Pentapetalae</taxon>
        <taxon>rosids</taxon>
        <taxon>malvids</taxon>
        <taxon>Sapindales</taxon>
        <taxon>Anacardiaceae</taxon>
        <taxon>Pistacia</taxon>
    </lineage>
</organism>
<keyword evidence="2" id="KW-1185">Reference proteome</keyword>
<name>A0ACC1BPZ8_9ROSI</name>
<proteinExistence type="predicted"/>
<protein>
    <submittedName>
        <fullName evidence="1">Uncharacterized protein</fullName>
    </submittedName>
</protein>
<dbReference type="Proteomes" id="UP001164250">
    <property type="component" value="Chromosome 3"/>
</dbReference>
<reference evidence="2" key="1">
    <citation type="journal article" date="2023" name="G3 (Bethesda)">
        <title>Genome assembly and association tests identify interacting loci associated with vigor, precocity, and sex in interspecific pistachio rootstocks.</title>
        <authorList>
            <person name="Palmer W."/>
            <person name="Jacygrad E."/>
            <person name="Sagayaradj S."/>
            <person name="Cavanaugh K."/>
            <person name="Han R."/>
            <person name="Bertier L."/>
            <person name="Beede B."/>
            <person name="Kafkas S."/>
            <person name="Golino D."/>
            <person name="Preece J."/>
            <person name="Michelmore R."/>
        </authorList>
    </citation>
    <scope>NUCLEOTIDE SEQUENCE [LARGE SCALE GENOMIC DNA]</scope>
</reference>
<dbReference type="EMBL" id="CM047899">
    <property type="protein sequence ID" value="KAJ0101085.1"/>
    <property type="molecule type" value="Genomic_DNA"/>
</dbReference>